<dbReference type="InterPro" id="IPR001460">
    <property type="entry name" value="PCN-bd_Tpept"/>
</dbReference>
<dbReference type="RefSeq" id="WP_200686696.1">
    <property type="nucleotide sequence ID" value="NZ_JAEPRQ010000003.1"/>
</dbReference>
<dbReference type="GO" id="GO:0071555">
    <property type="term" value="P:cell wall organization"/>
    <property type="evidence" value="ECO:0007669"/>
    <property type="project" value="TreeGrafter"/>
</dbReference>
<evidence type="ECO:0000259" key="6">
    <source>
        <dbReference type="Pfam" id="PF03717"/>
    </source>
</evidence>
<dbReference type="InterPro" id="IPR036138">
    <property type="entry name" value="PBP_dimer_sf"/>
</dbReference>
<evidence type="ECO:0000256" key="3">
    <source>
        <dbReference type="ARBA" id="ARBA00023136"/>
    </source>
</evidence>
<dbReference type="Gene3D" id="3.90.1310.10">
    <property type="entry name" value="Penicillin-binding protein 2a (Domain 2)"/>
    <property type="match status" value="1"/>
</dbReference>
<dbReference type="Gene3D" id="3.40.710.10">
    <property type="entry name" value="DD-peptidase/beta-lactamase superfamily"/>
    <property type="match status" value="1"/>
</dbReference>
<dbReference type="InterPro" id="IPR012338">
    <property type="entry name" value="Beta-lactam/transpept-like"/>
</dbReference>
<dbReference type="PANTHER" id="PTHR30627:SF1">
    <property type="entry name" value="PEPTIDOGLYCAN D,D-TRANSPEPTIDASE FTSI"/>
    <property type="match status" value="1"/>
</dbReference>
<keyword evidence="4" id="KW-0812">Transmembrane</keyword>
<evidence type="ECO:0000313" key="7">
    <source>
        <dbReference type="EMBL" id="MBK4216664.1"/>
    </source>
</evidence>
<evidence type="ECO:0000259" key="5">
    <source>
        <dbReference type="Pfam" id="PF00905"/>
    </source>
</evidence>
<keyword evidence="2" id="KW-0121">Carboxypeptidase</keyword>
<dbReference type="Gene3D" id="3.30.450.330">
    <property type="match status" value="1"/>
</dbReference>
<dbReference type="Pfam" id="PF03717">
    <property type="entry name" value="PBP_dimer"/>
    <property type="match status" value="1"/>
</dbReference>
<gene>
    <name evidence="7" type="ORF">JJJ17_12070</name>
</gene>
<comment type="subcellular location">
    <subcellularLocation>
        <location evidence="1">Membrane</location>
    </subcellularLocation>
</comment>
<name>A0A934SKA4_9RHOB</name>
<feature type="transmembrane region" description="Helical" evidence="4">
    <location>
        <begin position="49"/>
        <end position="69"/>
    </location>
</feature>
<proteinExistence type="predicted"/>
<feature type="domain" description="Penicillin-binding protein dimerisation" evidence="6">
    <location>
        <begin position="87"/>
        <end position="223"/>
    </location>
</feature>
<dbReference type="EMBL" id="JAEPRQ010000003">
    <property type="protein sequence ID" value="MBK4216664.1"/>
    <property type="molecule type" value="Genomic_DNA"/>
</dbReference>
<keyword evidence="8" id="KW-1185">Reference proteome</keyword>
<dbReference type="SUPFAM" id="SSF56601">
    <property type="entry name" value="beta-lactamase/transpeptidase-like"/>
    <property type="match status" value="1"/>
</dbReference>
<keyword evidence="3 4" id="KW-0472">Membrane</keyword>
<evidence type="ECO:0000256" key="2">
    <source>
        <dbReference type="ARBA" id="ARBA00022645"/>
    </source>
</evidence>
<dbReference type="PANTHER" id="PTHR30627">
    <property type="entry name" value="PEPTIDOGLYCAN D,D-TRANSPEPTIDASE"/>
    <property type="match status" value="1"/>
</dbReference>
<evidence type="ECO:0000256" key="4">
    <source>
        <dbReference type="SAM" id="Phobius"/>
    </source>
</evidence>
<organism evidence="7 8">
    <name type="scientific">Paracoccus caeni</name>
    <dbReference type="NCBI Taxonomy" id="657651"/>
    <lineage>
        <taxon>Bacteria</taxon>
        <taxon>Pseudomonadati</taxon>
        <taxon>Pseudomonadota</taxon>
        <taxon>Alphaproteobacteria</taxon>
        <taxon>Rhodobacterales</taxon>
        <taxon>Paracoccaceae</taxon>
        <taxon>Paracoccus</taxon>
    </lineage>
</organism>
<evidence type="ECO:0000256" key="1">
    <source>
        <dbReference type="ARBA" id="ARBA00004370"/>
    </source>
</evidence>
<keyword evidence="4" id="KW-1133">Transmembrane helix</keyword>
<dbReference type="Pfam" id="PF00905">
    <property type="entry name" value="Transpeptidase"/>
    <property type="match status" value="1"/>
</dbReference>
<evidence type="ECO:0000313" key="8">
    <source>
        <dbReference type="Proteomes" id="UP000640485"/>
    </source>
</evidence>
<keyword evidence="2" id="KW-0378">Hydrolase</keyword>
<reference evidence="7" key="1">
    <citation type="submission" date="2021-01" db="EMBL/GenBank/DDBJ databases">
        <title>Paracoccus amoyensis sp. nov., isolated from the surface seawater along the coast of Xiamen Island, China.</title>
        <authorList>
            <person name="Lyu L."/>
        </authorList>
    </citation>
    <scope>NUCLEOTIDE SEQUENCE</scope>
    <source>
        <strain evidence="7">MJ17</strain>
    </source>
</reference>
<dbReference type="SUPFAM" id="SSF56519">
    <property type="entry name" value="Penicillin binding protein dimerisation domain"/>
    <property type="match status" value="1"/>
</dbReference>
<dbReference type="InterPro" id="IPR050515">
    <property type="entry name" value="Beta-lactam/transpept"/>
</dbReference>
<dbReference type="Proteomes" id="UP000640485">
    <property type="component" value="Unassembled WGS sequence"/>
</dbReference>
<sequence length="610" mass="66170">MIRTPLRPLARILRARERGENPDEIEAENRRLRHEAIQDKARRRAEGRLILMSACFVLAFATVGVRMGMLASAEPSEPQDQVLSAQIMSQRSDITDRRGRVLATNLLTHSLYAHPHQMVDPVGAAKGLAQIFTDLDQEQLTRDFTSDRKFMWIKRKMSPEQMQAVHDIGEPGLLFGPREMRVYPNGHIASHILGGSGFGNEGVNSAEVLGVAGVEKAFDGWLRDPANNGAPLELSIDLTVQSAMEDVLASGMQVMSAKGAAGILMEIETGEIVAMASLPDFDPNERPRPLLQGDPSDSPLFNRAVQGQYELGSTFKIFPVAQALDLGLINPNSGINTTMPMRIGRFQIRDFSNYGPQLSATDVIVKSSNVGTVRIAQMLGAERQKDFLQKLGLFDPTPIEMVEAPTGKPLVPQRWPAVTSATVSFGHGLAASPLHLAAAYATIANDGRRVSPTLIHGRTRPEGEQVLSPRAADMAISMLRQVVTRGTARQAEVAGYEIAGKTGTADKPRPSGGYYENKNVATFASVFPASDPKYVMVVTLDEPTVRLAGGAESRTAGATTAPVAAEMVRRLAPLIGLEAHTDVKLPTFEPRFSPHVEPLSDDEIKLVSNQ</sequence>
<keyword evidence="2" id="KW-0645">Protease</keyword>
<dbReference type="GO" id="GO:0005886">
    <property type="term" value="C:plasma membrane"/>
    <property type="evidence" value="ECO:0007669"/>
    <property type="project" value="TreeGrafter"/>
</dbReference>
<dbReference type="GO" id="GO:0008658">
    <property type="term" value="F:penicillin binding"/>
    <property type="evidence" value="ECO:0007669"/>
    <property type="project" value="InterPro"/>
</dbReference>
<comment type="caution">
    <text evidence="7">The sequence shown here is derived from an EMBL/GenBank/DDBJ whole genome shotgun (WGS) entry which is preliminary data.</text>
</comment>
<accession>A0A934SKA4</accession>
<protein>
    <submittedName>
        <fullName evidence="7">Penicillin-binding protein 2</fullName>
    </submittedName>
</protein>
<feature type="domain" description="Penicillin-binding protein transpeptidase" evidence="5">
    <location>
        <begin position="263"/>
        <end position="559"/>
    </location>
</feature>
<dbReference type="InterPro" id="IPR005311">
    <property type="entry name" value="PBP_dimer"/>
</dbReference>
<dbReference type="GO" id="GO:0004180">
    <property type="term" value="F:carboxypeptidase activity"/>
    <property type="evidence" value="ECO:0007669"/>
    <property type="project" value="UniProtKB-KW"/>
</dbReference>
<dbReference type="AlphaFoldDB" id="A0A934SKA4"/>